<dbReference type="SUPFAM" id="SSF88946">
    <property type="entry name" value="Sigma2 domain of RNA polymerase sigma factors"/>
    <property type="match status" value="1"/>
</dbReference>
<proteinExistence type="inferred from homology"/>
<name>R9GQ57_9SPHI</name>
<dbReference type="OrthoDB" id="665113at2"/>
<dbReference type="SUPFAM" id="SSF88659">
    <property type="entry name" value="Sigma3 and sigma4 domains of RNA polymerase sigma factors"/>
    <property type="match status" value="1"/>
</dbReference>
<dbReference type="Proteomes" id="UP000014174">
    <property type="component" value="Unassembled WGS sequence"/>
</dbReference>
<evidence type="ECO:0000256" key="4">
    <source>
        <dbReference type="ARBA" id="ARBA00023163"/>
    </source>
</evidence>
<dbReference type="InterPro" id="IPR039425">
    <property type="entry name" value="RNA_pol_sigma-70-like"/>
</dbReference>
<dbReference type="GO" id="GO:0006352">
    <property type="term" value="P:DNA-templated transcription initiation"/>
    <property type="evidence" value="ECO:0007669"/>
    <property type="project" value="InterPro"/>
</dbReference>
<dbReference type="AlphaFoldDB" id="R9GQ57"/>
<dbReference type="PANTHER" id="PTHR43133:SF46">
    <property type="entry name" value="RNA POLYMERASE SIGMA-70 FACTOR ECF SUBFAMILY"/>
    <property type="match status" value="1"/>
</dbReference>
<keyword evidence="3" id="KW-0731">Sigma factor</keyword>
<evidence type="ECO:0000313" key="8">
    <source>
        <dbReference type="Proteomes" id="UP000014174"/>
    </source>
</evidence>
<comment type="similarity">
    <text evidence="1">Belongs to the sigma-70 factor family. ECF subfamily.</text>
</comment>
<evidence type="ECO:0000256" key="2">
    <source>
        <dbReference type="ARBA" id="ARBA00023015"/>
    </source>
</evidence>
<dbReference type="NCBIfam" id="TIGR02937">
    <property type="entry name" value="sigma70-ECF"/>
    <property type="match status" value="1"/>
</dbReference>
<dbReference type="InterPro" id="IPR013324">
    <property type="entry name" value="RNA_pol_sigma_r3/r4-like"/>
</dbReference>
<organism evidence="7 8">
    <name type="scientific">Arcticibacter svalbardensis MN12-7</name>
    <dbReference type="NCBI Taxonomy" id="1150600"/>
    <lineage>
        <taxon>Bacteria</taxon>
        <taxon>Pseudomonadati</taxon>
        <taxon>Bacteroidota</taxon>
        <taxon>Sphingobacteriia</taxon>
        <taxon>Sphingobacteriales</taxon>
        <taxon>Sphingobacteriaceae</taxon>
        <taxon>Arcticibacter</taxon>
    </lineage>
</organism>
<dbReference type="STRING" id="1150600.ADIARSV_2990"/>
<dbReference type="InterPro" id="IPR014284">
    <property type="entry name" value="RNA_pol_sigma-70_dom"/>
</dbReference>
<dbReference type="GO" id="GO:0016987">
    <property type="term" value="F:sigma factor activity"/>
    <property type="evidence" value="ECO:0007669"/>
    <property type="project" value="UniProtKB-KW"/>
</dbReference>
<dbReference type="eggNOG" id="COG1595">
    <property type="taxonomic scope" value="Bacteria"/>
</dbReference>
<keyword evidence="4" id="KW-0804">Transcription</keyword>
<evidence type="ECO:0000313" key="7">
    <source>
        <dbReference type="EMBL" id="EOR93853.1"/>
    </source>
</evidence>
<dbReference type="Gene3D" id="1.10.10.10">
    <property type="entry name" value="Winged helix-like DNA-binding domain superfamily/Winged helix DNA-binding domain"/>
    <property type="match status" value="1"/>
</dbReference>
<keyword evidence="8" id="KW-1185">Reference proteome</keyword>
<reference evidence="7 8" key="1">
    <citation type="journal article" date="2013" name="Genome Announc.">
        <title>Draft Genome Sequence of Arcticibacter svalbardensis Strain MN12-7T, a Member of the Family Sphingobacteriaceae Isolated from an Arctic Soil Sample.</title>
        <authorList>
            <person name="Shivaji S."/>
            <person name="Ara S."/>
            <person name="Prasad S."/>
            <person name="Manasa B.P."/>
            <person name="Begum Z."/>
            <person name="Singh A."/>
            <person name="Kumar Pinnaka A."/>
        </authorList>
    </citation>
    <scope>NUCLEOTIDE SEQUENCE [LARGE SCALE GENOMIC DNA]</scope>
    <source>
        <strain evidence="7 8">MN12-7</strain>
    </source>
</reference>
<dbReference type="GO" id="GO:0003677">
    <property type="term" value="F:DNA binding"/>
    <property type="evidence" value="ECO:0007669"/>
    <property type="project" value="InterPro"/>
</dbReference>
<evidence type="ECO:0000259" key="5">
    <source>
        <dbReference type="Pfam" id="PF04542"/>
    </source>
</evidence>
<accession>R9GQ57</accession>
<gene>
    <name evidence="7" type="ORF">ADIARSV_2990</name>
</gene>
<dbReference type="PANTHER" id="PTHR43133">
    <property type="entry name" value="RNA POLYMERASE ECF-TYPE SIGMA FACTO"/>
    <property type="match status" value="1"/>
</dbReference>
<evidence type="ECO:0000256" key="1">
    <source>
        <dbReference type="ARBA" id="ARBA00010641"/>
    </source>
</evidence>
<dbReference type="RefSeq" id="WP_016196221.1">
    <property type="nucleotide sequence ID" value="NZ_AQPN01000103.1"/>
</dbReference>
<evidence type="ECO:0000256" key="3">
    <source>
        <dbReference type="ARBA" id="ARBA00023082"/>
    </source>
</evidence>
<evidence type="ECO:0000259" key="6">
    <source>
        <dbReference type="Pfam" id="PF08281"/>
    </source>
</evidence>
<dbReference type="InterPro" id="IPR013325">
    <property type="entry name" value="RNA_pol_sigma_r2"/>
</dbReference>
<keyword evidence="2" id="KW-0805">Transcription regulation</keyword>
<dbReference type="Pfam" id="PF04542">
    <property type="entry name" value="Sigma70_r2"/>
    <property type="match status" value="1"/>
</dbReference>
<dbReference type="InterPro" id="IPR036388">
    <property type="entry name" value="WH-like_DNA-bd_sf"/>
</dbReference>
<feature type="domain" description="RNA polymerase sigma factor 70 region 4 type 2" evidence="6">
    <location>
        <begin position="102"/>
        <end position="153"/>
    </location>
</feature>
<dbReference type="Gene3D" id="1.10.1740.10">
    <property type="match status" value="1"/>
</dbReference>
<dbReference type="Pfam" id="PF08281">
    <property type="entry name" value="Sigma70_r4_2"/>
    <property type="match status" value="1"/>
</dbReference>
<dbReference type="InterPro" id="IPR007627">
    <property type="entry name" value="RNA_pol_sigma70_r2"/>
</dbReference>
<dbReference type="EMBL" id="AQPN01000103">
    <property type="protein sequence ID" value="EOR93853.1"/>
    <property type="molecule type" value="Genomic_DNA"/>
</dbReference>
<feature type="domain" description="RNA polymerase sigma-70 region 2" evidence="5">
    <location>
        <begin position="10"/>
        <end position="74"/>
    </location>
</feature>
<sequence>MRDNKFKIIYTQYWEKLYAFCFKMTHDEHLSQNIVQDVFTDLWERINDLQILSIESYLFRAVKNQVFKEYRKKQFDTTTIDTEFEDYLIENLTAIDTELVDKLYNLLDKLPAKRKEILMMNKLDEMDIDQIANKLNLSKQTVKNQITSGLKQLKVHAGEIILMFLFIDSL</sequence>
<comment type="caution">
    <text evidence="7">The sequence shown here is derived from an EMBL/GenBank/DDBJ whole genome shotgun (WGS) entry which is preliminary data.</text>
</comment>
<dbReference type="InterPro" id="IPR013249">
    <property type="entry name" value="RNA_pol_sigma70_r4_t2"/>
</dbReference>
<protein>
    <submittedName>
        <fullName evidence="7">RNA polymerase ECF-type sigma factor</fullName>
    </submittedName>
</protein>